<reference evidence="5" key="1">
    <citation type="journal article" date="2018" name="Int. J. Syst. Evol. Microbiol.">
        <title>Carboxylicivirga sediminis sp. nov., isolated from coastal sediment.</title>
        <authorList>
            <person name="Wang F.Q."/>
            <person name="Ren L.H."/>
            <person name="Zou R.J."/>
            <person name="Sun Y.Z."/>
            <person name="Liu X.J."/>
            <person name="Jiang F."/>
            <person name="Liu L.J."/>
        </authorList>
    </citation>
    <scope>NUCLEOTIDE SEQUENCE</scope>
    <source>
        <strain evidence="5">JR1</strain>
    </source>
</reference>
<dbReference type="InterPro" id="IPR015424">
    <property type="entry name" value="PyrdxlP-dep_Trfase"/>
</dbReference>
<dbReference type="EMBL" id="JAGTAR010000033">
    <property type="protein sequence ID" value="MBR8537490.1"/>
    <property type="molecule type" value="Genomic_DNA"/>
</dbReference>
<dbReference type="Pfam" id="PF01041">
    <property type="entry name" value="DegT_DnrJ_EryC1"/>
    <property type="match status" value="1"/>
</dbReference>
<keyword evidence="3 4" id="KW-0663">Pyridoxal phosphate</keyword>
<comment type="similarity">
    <text evidence="1 4">Belongs to the DegT/DnrJ/EryC1 family.</text>
</comment>
<keyword evidence="6" id="KW-1185">Reference proteome</keyword>
<evidence type="ECO:0000313" key="5">
    <source>
        <dbReference type="EMBL" id="MBR8537490.1"/>
    </source>
</evidence>
<dbReference type="GO" id="GO:0030170">
    <property type="term" value="F:pyridoxal phosphate binding"/>
    <property type="evidence" value="ECO:0007669"/>
    <property type="project" value="TreeGrafter"/>
</dbReference>
<dbReference type="FunFam" id="3.40.640.10:FF:000037">
    <property type="entry name" value="dTDP-4-amino-4,6-dideoxygalactose transaminase"/>
    <property type="match status" value="1"/>
</dbReference>
<dbReference type="RefSeq" id="WP_212192515.1">
    <property type="nucleotide sequence ID" value="NZ_JAGTAR010000033.1"/>
</dbReference>
<feature type="modified residue" description="N6-(pyridoxal phosphate)lysine" evidence="3">
    <location>
        <position position="186"/>
    </location>
</feature>
<comment type="caution">
    <text evidence="5">The sequence shown here is derived from an EMBL/GenBank/DDBJ whole genome shotgun (WGS) entry which is preliminary data.</text>
</comment>
<dbReference type="InterPro" id="IPR012749">
    <property type="entry name" value="WecE-like"/>
</dbReference>
<dbReference type="AlphaFoldDB" id="A0A941F8V5"/>
<dbReference type="PANTHER" id="PTHR30244">
    <property type="entry name" value="TRANSAMINASE"/>
    <property type="match status" value="1"/>
</dbReference>
<proteinExistence type="inferred from homology"/>
<accession>A0A941F8V5</accession>
<name>A0A941F8V5_9BACT</name>
<dbReference type="Proteomes" id="UP000679220">
    <property type="component" value="Unassembled WGS sequence"/>
</dbReference>
<keyword evidence="5" id="KW-0032">Aminotransferase</keyword>
<dbReference type="PANTHER" id="PTHR30244:SF34">
    <property type="entry name" value="DTDP-4-AMINO-4,6-DIDEOXYGALACTOSE TRANSAMINASE"/>
    <property type="match status" value="1"/>
</dbReference>
<dbReference type="NCBIfam" id="TIGR02379">
    <property type="entry name" value="ECA_wecE"/>
    <property type="match status" value="1"/>
</dbReference>
<dbReference type="GO" id="GO:0019180">
    <property type="term" value="F:dTDP-4-amino-4,6-dideoxygalactose transaminase activity"/>
    <property type="evidence" value="ECO:0007669"/>
    <property type="project" value="UniProtKB-EC"/>
</dbReference>
<sequence>MDQTYSIPFNKPYMSGKELHYISQAVLSGMIKGNGNFTHKVHELFKKKFGFENCLLTTSCTDALEMAAMLIGIKEGDEVIMPSFTFVSTANAFVLRGAKILFADSLADHPNMDVSKLEALITPKTRAIVPVHYAGVACDMDKIMELASKYNLYVIEDAAQAIDAYYKERPLGSFGHMATFSFHETKNIIAGEGGMLVINDQQFFERAEILWEKGTNRAAFFRGEVNKYGWVDAGSSFLPSDIIAAFLYAQLENLEDIQRRRGEIWHYYKEKLQVLEDEGFIKLPVNQNWTTNNFHMFYIVCRSLDDRSALINHLKAHNVLAVFHYLSLHKSEFYQNKHDGRDLPNSDFFTDHLLRLPFFYEITEEELEYVVSLLFSFFKGTN</sequence>
<protein>
    <submittedName>
        <fullName evidence="5">dTDP-4-amino-4,6-dideoxygalactose transaminase</fullName>
        <ecNumber evidence="5">2.6.1.59</ecNumber>
    </submittedName>
</protein>
<evidence type="ECO:0000256" key="3">
    <source>
        <dbReference type="PIRSR" id="PIRSR000390-2"/>
    </source>
</evidence>
<dbReference type="GO" id="GO:0000271">
    <property type="term" value="P:polysaccharide biosynthetic process"/>
    <property type="evidence" value="ECO:0007669"/>
    <property type="project" value="TreeGrafter"/>
</dbReference>
<feature type="active site" description="Proton acceptor" evidence="2">
    <location>
        <position position="186"/>
    </location>
</feature>
<evidence type="ECO:0000256" key="4">
    <source>
        <dbReference type="RuleBase" id="RU004508"/>
    </source>
</evidence>
<keyword evidence="5" id="KW-0808">Transferase</keyword>
<dbReference type="Gene3D" id="3.40.640.10">
    <property type="entry name" value="Type I PLP-dependent aspartate aminotransferase-like (Major domain)"/>
    <property type="match status" value="1"/>
</dbReference>
<evidence type="ECO:0000313" key="6">
    <source>
        <dbReference type="Proteomes" id="UP000679220"/>
    </source>
</evidence>
<dbReference type="PIRSF" id="PIRSF000390">
    <property type="entry name" value="PLP_StrS"/>
    <property type="match status" value="1"/>
</dbReference>
<reference evidence="5" key="2">
    <citation type="submission" date="2021-04" db="EMBL/GenBank/DDBJ databases">
        <authorList>
            <person name="Zhang T."/>
            <person name="Zhang Y."/>
            <person name="Lu D."/>
            <person name="Zuo D."/>
            <person name="Du Z."/>
        </authorList>
    </citation>
    <scope>NUCLEOTIDE SEQUENCE</scope>
    <source>
        <strain evidence="5">JR1</strain>
    </source>
</reference>
<dbReference type="InterPro" id="IPR015421">
    <property type="entry name" value="PyrdxlP-dep_Trfase_major"/>
</dbReference>
<organism evidence="5 6">
    <name type="scientific">Carboxylicivirga sediminis</name>
    <dbReference type="NCBI Taxonomy" id="2006564"/>
    <lineage>
        <taxon>Bacteria</taxon>
        <taxon>Pseudomonadati</taxon>
        <taxon>Bacteroidota</taxon>
        <taxon>Bacteroidia</taxon>
        <taxon>Marinilabiliales</taxon>
        <taxon>Marinilabiliaceae</taxon>
        <taxon>Carboxylicivirga</taxon>
    </lineage>
</organism>
<gene>
    <name evidence="5" type="primary">rffA</name>
    <name evidence="5" type="synonym">fcnA</name>
    <name evidence="5" type="synonym">wecE</name>
    <name evidence="5" type="ORF">KDU71_18115</name>
</gene>
<dbReference type="NCBIfam" id="NF008687">
    <property type="entry name" value="PRK11706.1"/>
    <property type="match status" value="1"/>
</dbReference>
<evidence type="ECO:0000256" key="1">
    <source>
        <dbReference type="ARBA" id="ARBA00037999"/>
    </source>
</evidence>
<dbReference type="SUPFAM" id="SSF53383">
    <property type="entry name" value="PLP-dependent transferases"/>
    <property type="match status" value="1"/>
</dbReference>
<dbReference type="InterPro" id="IPR000653">
    <property type="entry name" value="DegT/StrS_aminotransferase"/>
</dbReference>
<dbReference type="CDD" id="cd00616">
    <property type="entry name" value="AHBA_syn"/>
    <property type="match status" value="1"/>
</dbReference>
<dbReference type="EC" id="2.6.1.59" evidence="5"/>
<evidence type="ECO:0000256" key="2">
    <source>
        <dbReference type="PIRSR" id="PIRSR000390-1"/>
    </source>
</evidence>